<dbReference type="InterPro" id="IPR035979">
    <property type="entry name" value="RBD_domain_sf"/>
</dbReference>
<dbReference type="KEGG" id="soy:115884474"/>
<comment type="subcellular location">
    <subcellularLocation>
        <location evidence="1">Nucleus</location>
    </subcellularLocation>
</comment>
<protein>
    <submittedName>
        <fullName evidence="9">Uncharacterized protein LOC115884474</fullName>
    </submittedName>
</protein>
<gene>
    <name evidence="9" type="primary">LOC115884474</name>
</gene>
<evidence type="ECO:0000256" key="2">
    <source>
        <dbReference type="ARBA" id="ARBA00022884"/>
    </source>
</evidence>
<dbReference type="PANTHER" id="PTHR48033">
    <property type="entry name" value="RNA-BINDING (RRM/RBD/RNP MOTIFS) FAMILY PROTEIN"/>
    <property type="match status" value="1"/>
</dbReference>
<feature type="region of interest" description="Disordered" evidence="5">
    <location>
        <begin position="23"/>
        <end position="58"/>
    </location>
</feature>
<organism evidence="8 9">
    <name type="scientific">Sitophilus oryzae</name>
    <name type="common">Rice weevil</name>
    <name type="synonym">Curculio oryzae</name>
    <dbReference type="NCBI Taxonomy" id="7048"/>
    <lineage>
        <taxon>Eukaryota</taxon>
        <taxon>Metazoa</taxon>
        <taxon>Ecdysozoa</taxon>
        <taxon>Arthropoda</taxon>
        <taxon>Hexapoda</taxon>
        <taxon>Insecta</taxon>
        <taxon>Pterygota</taxon>
        <taxon>Neoptera</taxon>
        <taxon>Endopterygota</taxon>
        <taxon>Coleoptera</taxon>
        <taxon>Polyphaga</taxon>
        <taxon>Cucujiformia</taxon>
        <taxon>Curculionidae</taxon>
        <taxon>Dryophthorinae</taxon>
        <taxon>Sitophilus</taxon>
    </lineage>
</organism>
<dbReference type="GO" id="GO:0010468">
    <property type="term" value="P:regulation of gene expression"/>
    <property type="evidence" value="ECO:0007669"/>
    <property type="project" value="TreeGrafter"/>
</dbReference>
<proteinExistence type="predicted"/>
<dbReference type="InterPro" id="IPR012677">
    <property type="entry name" value="Nucleotide-bd_a/b_plait_sf"/>
</dbReference>
<evidence type="ECO:0000313" key="9">
    <source>
        <dbReference type="RefSeq" id="XP_030758929.1"/>
    </source>
</evidence>
<keyword evidence="3" id="KW-0539">Nucleus</keyword>
<evidence type="ECO:0000256" key="1">
    <source>
        <dbReference type="ARBA" id="ARBA00004123"/>
    </source>
</evidence>
<sequence length="240" mass="25186">MFRGYFCYACLLLHLVLSPIDARPSSGGGGRTQQPAARQKGRRSPPLRAAPSPHVRSTTTCSCPPACLAARQPASQSSVVVSVRARVAKGESVVCVLSCVYFGGKDEREIEEKHCSFGREKKGSMLFENPPVAAKIFAGYGVPPPGVVPQALVGATMGDGNGLLDAHHHDVQLVTVNGSNSGSSGRSTPNGQNGGAGDPSSGKLFVGGLSWQTSIEKLKEYFGMFGNVTDVLIMKDPVTQ</sequence>
<keyword evidence="8" id="KW-1185">Reference proteome</keyword>
<dbReference type="SUPFAM" id="SSF54928">
    <property type="entry name" value="RNA-binding domain, RBD"/>
    <property type="match status" value="1"/>
</dbReference>
<dbReference type="InParanoid" id="A0A6J2Y772"/>
<dbReference type="OrthoDB" id="1875751at2759"/>
<dbReference type="PROSITE" id="PS50102">
    <property type="entry name" value="RRM"/>
    <property type="match status" value="1"/>
</dbReference>
<dbReference type="GO" id="GO:0005654">
    <property type="term" value="C:nucleoplasm"/>
    <property type="evidence" value="ECO:0007669"/>
    <property type="project" value="TreeGrafter"/>
</dbReference>
<keyword evidence="2 4" id="KW-0694">RNA-binding</keyword>
<dbReference type="PANTHER" id="PTHR48033:SF10">
    <property type="entry name" value="RNA-BINDING PROTEIN SQUID"/>
    <property type="match status" value="1"/>
</dbReference>
<feature type="domain" description="RRM" evidence="7">
    <location>
        <begin position="202"/>
        <end position="240"/>
    </location>
</feature>
<evidence type="ECO:0000313" key="8">
    <source>
        <dbReference type="Proteomes" id="UP000504635"/>
    </source>
</evidence>
<accession>A0A6J2Y772</accession>
<dbReference type="RefSeq" id="XP_030758929.1">
    <property type="nucleotide sequence ID" value="XM_030903069.1"/>
</dbReference>
<feature type="chain" id="PRO_5026652745" evidence="6">
    <location>
        <begin position="23"/>
        <end position="240"/>
    </location>
</feature>
<feature type="signal peptide" evidence="6">
    <location>
        <begin position="1"/>
        <end position="22"/>
    </location>
</feature>
<dbReference type="GO" id="GO:0003723">
    <property type="term" value="F:RNA binding"/>
    <property type="evidence" value="ECO:0007669"/>
    <property type="project" value="UniProtKB-UniRule"/>
</dbReference>
<dbReference type="InterPro" id="IPR000504">
    <property type="entry name" value="RRM_dom"/>
</dbReference>
<evidence type="ECO:0000256" key="4">
    <source>
        <dbReference type="PROSITE-ProRule" id="PRU00176"/>
    </source>
</evidence>
<feature type="compositionally biased region" description="Low complexity" evidence="5">
    <location>
        <begin position="177"/>
        <end position="191"/>
    </location>
</feature>
<evidence type="ECO:0000256" key="5">
    <source>
        <dbReference type="SAM" id="MobiDB-lite"/>
    </source>
</evidence>
<evidence type="ECO:0000256" key="3">
    <source>
        <dbReference type="ARBA" id="ARBA00023242"/>
    </source>
</evidence>
<dbReference type="GeneID" id="115884474"/>
<keyword evidence="6" id="KW-0732">Signal</keyword>
<dbReference type="GO" id="GO:0000785">
    <property type="term" value="C:chromatin"/>
    <property type="evidence" value="ECO:0007669"/>
    <property type="project" value="TreeGrafter"/>
</dbReference>
<dbReference type="Pfam" id="PF00076">
    <property type="entry name" value="RRM_1"/>
    <property type="match status" value="1"/>
</dbReference>
<feature type="non-terminal residue" evidence="9">
    <location>
        <position position="240"/>
    </location>
</feature>
<evidence type="ECO:0000256" key="6">
    <source>
        <dbReference type="SAM" id="SignalP"/>
    </source>
</evidence>
<evidence type="ECO:0000259" key="7">
    <source>
        <dbReference type="PROSITE" id="PS50102"/>
    </source>
</evidence>
<reference evidence="9" key="1">
    <citation type="submission" date="2025-08" db="UniProtKB">
        <authorList>
            <consortium name="RefSeq"/>
        </authorList>
    </citation>
    <scope>IDENTIFICATION</scope>
    <source>
        <tissue evidence="9">Gonads</tissue>
    </source>
</reference>
<feature type="region of interest" description="Disordered" evidence="5">
    <location>
        <begin position="175"/>
        <end position="199"/>
    </location>
</feature>
<dbReference type="Gene3D" id="3.30.70.330">
    <property type="match status" value="1"/>
</dbReference>
<name>A0A6J2Y772_SITOR</name>
<dbReference type="AlphaFoldDB" id="A0A6J2Y772"/>
<dbReference type="Proteomes" id="UP000504635">
    <property type="component" value="Unplaced"/>
</dbReference>